<dbReference type="HOGENOM" id="CLU_1401342_0_0_4"/>
<dbReference type="eggNOG" id="ENOG502Z8P1">
    <property type="taxonomic scope" value="Bacteria"/>
</dbReference>
<keyword evidence="1" id="KW-1133">Transmembrane helix</keyword>
<dbReference type="EMBL" id="CP001010">
    <property type="protein sequence ID" value="ACB43839.1"/>
    <property type="molecule type" value="Genomic_DNA"/>
</dbReference>
<feature type="transmembrane region" description="Helical" evidence="1">
    <location>
        <begin position="46"/>
        <end position="67"/>
    </location>
</feature>
<evidence type="ECO:0000256" key="1">
    <source>
        <dbReference type="SAM" id="Phobius"/>
    </source>
</evidence>
<keyword evidence="1" id="KW-0812">Transmembrane</keyword>
<evidence type="ECO:0000313" key="2">
    <source>
        <dbReference type="EMBL" id="ACB43839.1"/>
    </source>
</evidence>
<reference evidence="2" key="1">
    <citation type="submission" date="2008-03" db="EMBL/GenBank/DDBJ databases">
        <title>Complete sequence of Polynucleobacter necessarius STIR1.</title>
        <authorList>
            <consortium name="US DOE Joint Genome Institute"/>
            <person name="Copeland A."/>
            <person name="Lucas S."/>
            <person name="Lapidus A."/>
            <person name="Barry K."/>
            <person name="Detter J.C."/>
            <person name="Glavina del Rio T."/>
            <person name="Hammon N."/>
            <person name="Israni S."/>
            <person name="Dalin E."/>
            <person name="Tice H."/>
            <person name="Pitluck S."/>
            <person name="Chain P."/>
            <person name="Malfatti S."/>
            <person name="Shin M."/>
            <person name="Vergez L."/>
            <person name="Schmutz J."/>
            <person name="Larimer F."/>
            <person name="Land M."/>
            <person name="Hauser L."/>
            <person name="Kyrpides N."/>
            <person name="Kim E."/>
            <person name="Hahn M."/>
            <person name="Richardson P."/>
        </authorList>
    </citation>
    <scope>NUCLEOTIDE SEQUENCE [LARGE SCALE GENOMIC DNA]</scope>
    <source>
        <strain evidence="2">STIR1</strain>
    </source>
</reference>
<dbReference type="KEGG" id="pne:Pnec_0582"/>
<name>B1XU12_POLNS</name>
<accession>B1XU12</accession>
<keyword evidence="1" id="KW-0472">Membrane</keyword>
<dbReference type="AlphaFoldDB" id="B1XU12"/>
<organism evidence="2">
    <name type="scientific">Polynucleobacter necessarius subsp. necessarius (strain STIR1)</name>
    <dbReference type="NCBI Taxonomy" id="452638"/>
    <lineage>
        <taxon>Bacteria</taxon>
        <taxon>Pseudomonadati</taxon>
        <taxon>Pseudomonadota</taxon>
        <taxon>Betaproteobacteria</taxon>
        <taxon>Burkholderiales</taxon>
        <taxon>Burkholderiaceae</taxon>
        <taxon>Polynucleobacter</taxon>
    </lineage>
</organism>
<dbReference type="STRING" id="452638.Pnec_0582"/>
<gene>
    <name evidence="2" type="ordered locus">Pnec_0582</name>
</gene>
<feature type="transmembrane region" description="Helical" evidence="1">
    <location>
        <begin position="74"/>
        <end position="92"/>
    </location>
</feature>
<protein>
    <submittedName>
        <fullName evidence="2">Uncharacterized protein</fullName>
    </submittedName>
</protein>
<sequence length="194" mass="21985">MAFWNEILPTVRTQPTAPIALVASGVNDVINSQDYVQAAWWNRIPYTAWSLMTAIALCANLLVGFGTRNYEKNIGLFMIFPFVISVSFFLIADIDSPRGGIIRIETRNLVALKNNLTQQMENATPSLKAVQMKRVVDVFKNRGRELVWAYVIHLHNDEELHPGQLDFEIEALRLSQIDKRGMANELSAKVRLNN</sequence>
<proteinExistence type="predicted"/>